<evidence type="ECO:0000259" key="2">
    <source>
        <dbReference type="Pfam" id="PF19189"/>
    </source>
</evidence>
<reference evidence="3 4" key="1">
    <citation type="journal article" date="2011" name="Cell">
        <title>Insight into structure and assembly of the nuclear pore complex by utilizing the genome of a eukaryotic thermophile.</title>
        <authorList>
            <person name="Amlacher S."/>
            <person name="Sarges P."/>
            <person name="Flemming D."/>
            <person name="van Noort V."/>
            <person name="Kunze R."/>
            <person name="Devos D.P."/>
            <person name="Arumugam M."/>
            <person name="Bork P."/>
            <person name="Hurt E."/>
        </authorList>
    </citation>
    <scope>NUCLEOTIDE SEQUENCE [LARGE SCALE GENOMIC DNA]</scope>
    <source>
        <strain evidence="4">DSM 1495 / CBS 144.50 / IMI 039719</strain>
    </source>
</reference>
<protein>
    <recommendedName>
        <fullName evidence="2">Mtf2-like C-terminal domain-containing protein</fullName>
    </recommendedName>
</protein>
<feature type="region of interest" description="Disordered" evidence="1">
    <location>
        <begin position="42"/>
        <end position="71"/>
    </location>
</feature>
<sequence>MSTTVMPFLYQTRTLQRLSRPGSAPRTLRMLLHSSATLRYPRAHSRRPKRTDNTIPFELPEGYQPPDSETPAFVEVDPETGLRSTITPSERAAFSRIFEEIAAKRAAQAAAAGIPPAGTTSAPQTAANAVPSRPDQSFTDVDDFSIRTKEPDHNAFRDTINIIVQDAAEVHTNAKRQLGKTFEPLHPLGQLTAATEWEKALLRFPPSLRQAARIALGTMEEDAAAEKAPPPSTTHPIHDEIVNEETKLGAQIDVALDPLSTPVKNEALRRAERRRVEAKMLQCKTDFELWDVLEEEVFPMVEKLGLDEESTKAATKNGKRGRGKRKDKLPVHIYGPLYPAYLMAALRLLDTRFARSSPLALQVLPRVKELGLASYVLGVSTPFYNELLRIHWKRHGDPRAVFDLLEEMRAVGLYCDEVTKDIVLNIQQYLDASAKGKEGPFLGELATLPEYEFALMPRARHWLKAIETQMWERKQDLRV</sequence>
<dbReference type="Pfam" id="PF19189">
    <property type="entry name" value="Mtf2"/>
    <property type="match status" value="1"/>
</dbReference>
<dbReference type="GO" id="GO:0005739">
    <property type="term" value="C:mitochondrion"/>
    <property type="evidence" value="ECO:0007669"/>
    <property type="project" value="InterPro"/>
</dbReference>
<evidence type="ECO:0000256" key="1">
    <source>
        <dbReference type="SAM" id="MobiDB-lite"/>
    </source>
</evidence>
<keyword evidence="4" id="KW-1185">Reference proteome</keyword>
<dbReference type="HOGENOM" id="CLU_028481_0_0_1"/>
<evidence type="ECO:0000313" key="4">
    <source>
        <dbReference type="Proteomes" id="UP000008066"/>
    </source>
</evidence>
<dbReference type="EMBL" id="GL988044">
    <property type="protein sequence ID" value="EGS19467.1"/>
    <property type="molecule type" value="Genomic_DNA"/>
</dbReference>
<accession>G0SB87</accession>
<dbReference type="RefSeq" id="XP_006695289.1">
    <property type="nucleotide sequence ID" value="XM_006695226.1"/>
</dbReference>
<dbReference type="STRING" id="759272.G0SB87"/>
<dbReference type="InterPro" id="IPR040009">
    <property type="entry name" value="Mtf2/C5D6.12-like"/>
</dbReference>
<dbReference type="OrthoDB" id="2444174at2759"/>
<organism evidence="4">
    <name type="scientific">Chaetomium thermophilum (strain DSM 1495 / CBS 144.50 / IMI 039719)</name>
    <name type="common">Thermochaetoides thermophila</name>
    <dbReference type="NCBI Taxonomy" id="759272"/>
    <lineage>
        <taxon>Eukaryota</taxon>
        <taxon>Fungi</taxon>
        <taxon>Dikarya</taxon>
        <taxon>Ascomycota</taxon>
        <taxon>Pezizomycotina</taxon>
        <taxon>Sordariomycetes</taxon>
        <taxon>Sordariomycetidae</taxon>
        <taxon>Sordariales</taxon>
        <taxon>Chaetomiaceae</taxon>
        <taxon>Thermochaetoides</taxon>
    </lineage>
</organism>
<feature type="domain" description="Mtf2-like C-terminal" evidence="2">
    <location>
        <begin position="268"/>
        <end position="432"/>
    </location>
</feature>
<name>G0SB87_CHATD</name>
<dbReference type="eggNOG" id="ENOG502S7AT">
    <property type="taxonomic scope" value="Eukaryota"/>
</dbReference>
<evidence type="ECO:0000313" key="3">
    <source>
        <dbReference type="EMBL" id="EGS19467.1"/>
    </source>
</evidence>
<dbReference type="PANTHER" id="PTHR39468:SF1">
    <property type="entry name" value="MTF2-LIKE C-TERMINAL DOMAIN-CONTAINING PROTEIN"/>
    <property type="match status" value="1"/>
</dbReference>
<dbReference type="KEGG" id="cthr:CTHT_0049280"/>
<dbReference type="InterPro" id="IPR043837">
    <property type="entry name" value="Mtf2-like_C"/>
</dbReference>
<dbReference type="OMA" id="GPLYPAY"/>
<gene>
    <name evidence="3" type="ORF">CTHT_0049280</name>
</gene>
<feature type="region of interest" description="Disordered" evidence="1">
    <location>
        <begin position="114"/>
        <end position="138"/>
    </location>
</feature>
<dbReference type="GeneID" id="18258966"/>
<dbReference type="Proteomes" id="UP000008066">
    <property type="component" value="Unassembled WGS sequence"/>
</dbReference>
<dbReference type="AlphaFoldDB" id="G0SB87"/>
<dbReference type="PANTHER" id="PTHR39468">
    <property type="entry name" value="CHROMOSOME 7, WHOLE GENOME SHOTGUN SEQUENCE"/>
    <property type="match status" value="1"/>
</dbReference>
<proteinExistence type="predicted"/>